<dbReference type="PRINTS" id="PR00344">
    <property type="entry name" value="BCTRLSENSOR"/>
</dbReference>
<gene>
    <name evidence="17" type="ORF">SAMN05216210_1021</name>
</gene>
<evidence type="ECO:0000256" key="6">
    <source>
        <dbReference type="ARBA" id="ARBA00022692"/>
    </source>
</evidence>
<dbReference type="SUPFAM" id="SSF55874">
    <property type="entry name" value="ATPase domain of HSP90 chaperone/DNA topoisomerase II/histidine kinase"/>
    <property type="match status" value="1"/>
</dbReference>
<dbReference type="Gene3D" id="3.30.450.20">
    <property type="entry name" value="PAS domain"/>
    <property type="match status" value="1"/>
</dbReference>
<feature type="domain" description="PAC" evidence="15">
    <location>
        <begin position="320"/>
        <end position="374"/>
    </location>
</feature>
<dbReference type="InterPro" id="IPR003594">
    <property type="entry name" value="HATPase_dom"/>
</dbReference>
<name>A0A1H2ETE3_9GAMM</name>
<dbReference type="SUPFAM" id="SSF55785">
    <property type="entry name" value="PYP-like sensor domain (PAS domain)"/>
    <property type="match status" value="1"/>
</dbReference>
<evidence type="ECO:0000259" key="14">
    <source>
        <dbReference type="PROSITE" id="PS50109"/>
    </source>
</evidence>
<dbReference type="InterPro" id="IPR031909">
    <property type="entry name" value="KinB_sensor_dom"/>
</dbReference>
<dbReference type="PANTHER" id="PTHR42878:SF7">
    <property type="entry name" value="SENSOR HISTIDINE KINASE GLRK"/>
    <property type="match status" value="1"/>
</dbReference>
<keyword evidence="5" id="KW-0808">Transferase</keyword>
<dbReference type="EMBL" id="LT629787">
    <property type="protein sequence ID" value="SDT98355.1"/>
    <property type="molecule type" value="Genomic_DNA"/>
</dbReference>
<dbReference type="InterPro" id="IPR050351">
    <property type="entry name" value="BphY/WalK/GraS-like"/>
</dbReference>
<dbReference type="PANTHER" id="PTHR42878">
    <property type="entry name" value="TWO-COMPONENT HISTIDINE KINASE"/>
    <property type="match status" value="1"/>
</dbReference>
<evidence type="ECO:0000256" key="5">
    <source>
        <dbReference type="ARBA" id="ARBA00022679"/>
    </source>
</evidence>
<evidence type="ECO:0000256" key="7">
    <source>
        <dbReference type="ARBA" id="ARBA00022741"/>
    </source>
</evidence>
<sequence length="591" mass="66137">MKLRNQLFLSLSALLTVALVGMLLAIFSVLHLTKQQSEAMYRNLTIVEATLSMGHELSKQTTLLLTEVLDEEALKQSDQRFQNLLAKAAESAIDENDRQAVSEVRRAYDRYQPHLDSPAIMRTQLFTHDQFTRALAAVRDRLNNVQMRYVNAVESTEQQTRESAWMVTWLLGAIGLAIVLIGLVTAHSIARRFAEPIETLADAAGEIGKGNFNVTLPLPSIHELNALIHRFGLMAEALREFKNSDIEALQAEQQRLQAVLDSIDDGLLIFDPQGRLEHYNPVAQRQLDCKPSHLGEGPSRLLHQDTLDQQLQLILQGATMDTEADDLSITIDGESRILAFSLTPISQGDDPVRGAVMVLRDVTEQRTFERVRSEFVLRASHELRTPVTGMHMAFALLQERVNYPEDTREADLIRTVEEEMQRLLLLINDLLNFSRYQNGLQQLELAPESIDELMDQARQRSANITAAKDITLTCEVEPGLPRIPADRLQIERVLDNLIGNAVRHTRNGGSIRLQAVRQNEQVLLAVVDNGEGIPYGQQARVFEPFVQIGKRKGGAGLGLALCKEIIQLHGGRIGVQSQPGHGTRFYFSLPQ</sequence>
<keyword evidence="10 13" id="KW-1133">Transmembrane helix</keyword>
<dbReference type="OrthoDB" id="1931120at2"/>
<dbReference type="CDD" id="cd06225">
    <property type="entry name" value="HAMP"/>
    <property type="match status" value="1"/>
</dbReference>
<keyword evidence="6 13" id="KW-0812">Transmembrane</keyword>
<dbReference type="NCBIfam" id="TIGR00229">
    <property type="entry name" value="sensory_box"/>
    <property type="match status" value="1"/>
</dbReference>
<evidence type="ECO:0000256" key="8">
    <source>
        <dbReference type="ARBA" id="ARBA00022777"/>
    </source>
</evidence>
<dbReference type="SMART" id="SM00304">
    <property type="entry name" value="HAMP"/>
    <property type="match status" value="1"/>
</dbReference>
<dbReference type="FunFam" id="3.30.565.10:FF:000006">
    <property type="entry name" value="Sensor histidine kinase WalK"/>
    <property type="match status" value="1"/>
</dbReference>
<dbReference type="Gene3D" id="1.20.120.880">
    <property type="entry name" value="Histidine kinase (KinB), sensor domain"/>
    <property type="match status" value="1"/>
</dbReference>
<dbReference type="SMART" id="SM00091">
    <property type="entry name" value="PAS"/>
    <property type="match status" value="1"/>
</dbReference>
<evidence type="ECO:0000256" key="4">
    <source>
        <dbReference type="ARBA" id="ARBA00022553"/>
    </source>
</evidence>
<dbReference type="STRING" id="1434072.SAMN05216210_1021"/>
<dbReference type="InterPro" id="IPR005467">
    <property type="entry name" value="His_kinase_dom"/>
</dbReference>
<dbReference type="Gene3D" id="1.10.287.130">
    <property type="match status" value="1"/>
</dbReference>
<dbReference type="PROSITE" id="PS50109">
    <property type="entry name" value="HIS_KIN"/>
    <property type="match status" value="1"/>
</dbReference>
<evidence type="ECO:0000256" key="3">
    <source>
        <dbReference type="ARBA" id="ARBA00012438"/>
    </source>
</evidence>
<organism evidence="17 18">
    <name type="scientific">Halopseudomonas salegens</name>
    <dbReference type="NCBI Taxonomy" id="1434072"/>
    <lineage>
        <taxon>Bacteria</taxon>
        <taxon>Pseudomonadati</taxon>
        <taxon>Pseudomonadota</taxon>
        <taxon>Gammaproteobacteria</taxon>
        <taxon>Pseudomonadales</taxon>
        <taxon>Pseudomonadaceae</taxon>
        <taxon>Halopseudomonas</taxon>
    </lineage>
</organism>
<evidence type="ECO:0000256" key="9">
    <source>
        <dbReference type="ARBA" id="ARBA00022840"/>
    </source>
</evidence>
<dbReference type="Gene3D" id="3.30.565.10">
    <property type="entry name" value="Histidine kinase-like ATPase, C-terminal domain"/>
    <property type="match status" value="1"/>
</dbReference>
<reference evidence="18" key="1">
    <citation type="submission" date="2016-10" db="EMBL/GenBank/DDBJ databases">
        <authorList>
            <person name="Varghese N."/>
            <person name="Submissions S."/>
        </authorList>
    </citation>
    <scope>NUCLEOTIDE SEQUENCE [LARGE SCALE GENOMIC DNA]</scope>
    <source>
        <strain evidence="18">CECT 8338</strain>
    </source>
</reference>
<dbReference type="AlphaFoldDB" id="A0A1H2ETE3"/>
<comment type="catalytic activity">
    <reaction evidence="1">
        <text>ATP + protein L-histidine = ADP + protein N-phospho-L-histidine.</text>
        <dbReference type="EC" id="2.7.13.3"/>
    </reaction>
</comment>
<evidence type="ECO:0000313" key="17">
    <source>
        <dbReference type="EMBL" id="SDT98355.1"/>
    </source>
</evidence>
<dbReference type="EC" id="2.7.13.3" evidence="3"/>
<dbReference type="CDD" id="cd00075">
    <property type="entry name" value="HATPase"/>
    <property type="match status" value="1"/>
</dbReference>
<dbReference type="PROSITE" id="PS50885">
    <property type="entry name" value="HAMP"/>
    <property type="match status" value="1"/>
</dbReference>
<dbReference type="GO" id="GO:0007234">
    <property type="term" value="P:osmosensory signaling via phosphorelay pathway"/>
    <property type="evidence" value="ECO:0007669"/>
    <property type="project" value="TreeGrafter"/>
</dbReference>
<dbReference type="InterPro" id="IPR036890">
    <property type="entry name" value="HATPase_C_sf"/>
</dbReference>
<accession>A0A1H2ETE3</accession>
<evidence type="ECO:0000256" key="2">
    <source>
        <dbReference type="ARBA" id="ARBA00004141"/>
    </source>
</evidence>
<keyword evidence="18" id="KW-1185">Reference proteome</keyword>
<keyword evidence="7" id="KW-0547">Nucleotide-binding</keyword>
<dbReference type="SUPFAM" id="SSF47384">
    <property type="entry name" value="Homodimeric domain of signal transducing histidine kinase"/>
    <property type="match status" value="1"/>
</dbReference>
<keyword evidence="9" id="KW-0067">ATP-binding</keyword>
<dbReference type="InterPro" id="IPR003660">
    <property type="entry name" value="HAMP_dom"/>
</dbReference>
<dbReference type="Pfam" id="PF00672">
    <property type="entry name" value="HAMP"/>
    <property type="match status" value="1"/>
</dbReference>
<comment type="subcellular location">
    <subcellularLocation>
        <location evidence="2">Membrane</location>
        <topology evidence="2">Multi-pass membrane protein</topology>
    </subcellularLocation>
</comment>
<dbReference type="InterPro" id="IPR000014">
    <property type="entry name" value="PAS"/>
</dbReference>
<dbReference type="InterPro" id="IPR038320">
    <property type="entry name" value="KinB_N_sf"/>
</dbReference>
<dbReference type="PROSITE" id="PS50113">
    <property type="entry name" value="PAC"/>
    <property type="match status" value="1"/>
</dbReference>
<dbReference type="GO" id="GO:0005524">
    <property type="term" value="F:ATP binding"/>
    <property type="evidence" value="ECO:0007669"/>
    <property type="project" value="UniProtKB-KW"/>
</dbReference>
<evidence type="ECO:0000313" key="18">
    <source>
        <dbReference type="Proteomes" id="UP000243924"/>
    </source>
</evidence>
<dbReference type="Pfam" id="PF02518">
    <property type="entry name" value="HATPase_c"/>
    <property type="match status" value="1"/>
</dbReference>
<evidence type="ECO:0000256" key="10">
    <source>
        <dbReference type="ARBA" id="ARBA00022989"/>
    </source>
</evidence>
<dbReference type="InterPro" id="IPR003661">
    <property type="entry name" value="HisK_dim/P_dom"/>
</dbReference>
<proteinExistence type="predicted"/>
<evidence type="ECO:0000259" key="15">
    <source>
        <dbReference type="PROSITE" id="PS50113"/>
    </source>
</evidence>
<evidence type="ECO:0000256" key="11">
    <source>
        <dbReference type="ARBA" id="ARBA00023012"/>
    </source>
</evidence>
<dbReference type="InterPro" id="IPR035965">
    <property type="entry name" value="PAS-like_dom_sf"/>
</dbReference>
<feature type="domain" description="Histidine kinase" evidence="14">
    <location>
        <begin position="378"/>
        <end position="591"/>
    </location>
</feature>
<dbReference type="Proteomes" id="UP000243924">
    <property type="component" value="Chromosome I"/>
</dbReference>
<keyword evidence="8" id="KW-0418">Kinase</keyword>
<dbReference type="Pfam" id="PF16767">
    <property type="entry name" value="KinB_sensor"/>
    <property type="match status" value="1"/>
</dbReference>
<dbReference type="GO" id="GO:0000156">
    <property type="term" value="F:phosphorelay response regulator activity"/>
    <property type="evidence" value="ECO:0007669"/>
    <property type="project" value="TreeGrafter"/>
</dbReference>
<evidence type="ECO:0000256" key="13">
    <source>
        <dbReference type="SAM" id="Phobius"/>
    </source>
</evidence>
<dbReference type="InterPro" id="IPR000700">
    <property type="entry name" value="PAS-assoc_C"/>
</dbReference>
<dbReference type="InterPro" id="IPR013656">
    <property type="entry name" value="PAS_4"/>
</dbReference>
<dbReference type="GO" id="GO:0030295">
    <property type="term" value="F:protein kinase activator activity"/>
    <property type="evidence" value="ECO:0007669"/>
    <property type="project" value="TreeGrafter"/>
</dbReference>
<dbReference type="GO" id="GO:0000155">
    <property type="term" value="F:phosphorelay sensor kinase activity"/>
    <property type="evidence" value="ECO:0007669"/>
    <property type="project" value="InterPro"/>
</dbReference>
<evidence type="ECO:0000256" key="1">
    <source>
        <dbReference type="ARBA" id="ARBA00000085"/>
    </source>
</evidence>
<dbReference type="CDD" id="cd00130">
    <property type="entry name" value="PAS"/>
    <property type="match status" value="1"/>
</dbReference>
<evidence type="ECO:0000259" key="16">
    <source>
        <dbReference type="PROSITE" id="PS50885"/>
    </source>
</evidence>
<feature type="transmembrane region" description="Helical" evidence="13">
    <location>
        <begin position="164"/>
        <end position="184"/>
    </location>
</feature>
<dbReference type="GO" id="GO:0005886">
    <property type="term" value="C:plasma membrane"/>
    <property type="evidence" value="ECO:0007669"/>
    <property type="project" value="UniProtKB-ARBA"/>
</dbReference>
<dbReference type="Pfam" id="PF08448">
    <property type="entry name" value="PAS_4"/>
    <property type="match status" value="1"/>
</dbReference>
<keyword evidence="11" id="KW-0902">Two-component regulatory system</keyword>
<dbReference type="SUPFAM" id="SSF158472">
    <property type="entry name" value="HAMP domain-like"/>
    <property type="match status" value="1"/>
</dbReference>
<protein>
    <recommendedName>
        <fullName evidence="3">histidine kinase</fullName>
        <ecNumber evidence="3">2.7.13.3</ecNumber>
    </recommendedName>
</protein>
<keyword evidence="4" id="KW-0597">Phosphoprotein</keyword>
<dbReference type="SMART" id="SM00387">
    <property type="entry name" value="HATPase_c"/>
    <property type="match status" value="1"/>
</dbReference>
<feature type="domain" description="HAMP" evidence="16">
    <location>
        <begin position="191"/>
        <end position="243"/>
    </location>
</feature>
<dbReference type="InterPro" id="IPR036097">
    <property type="entry name" value="HisK_dim/P_sf"/>
</dbReference>
<dbReference type="InterPro" id="IPR004358">
    <property type="entry name" value="Sig_transdc_His_kin-like_C"/>
</dbReference>
<dbReference type="CDD" id="cd00082">
    <property type="entry name" value="HisKA"/>
    <property type="match status" value="1"/>
</dbReference>
<dbReference type="SMART" id="SM00388">
    <property type="entry name" value="HisKA"/>
    <property type="match status" value="1"/>
</dbReference>
<dbReference type="Pfam" id="PF00512">
    <property type="entry name" value="HisKA"/>
    <property type="match status" value="1"/>
</dbReference>
<evidence type="ECO:0000256" key="12">
    <source>
        <dbReference type="ARBA" id="ARBA00023136"/>
    </source>
</evidence>
<keyword evidence="12 13" id="KW-0472">Membrane</keyword>
<dbReference type="RefSeq" id="WP_092384771.1">
    <property type="nucleotide sequence ID" value="NZ_LT629787.1"/>
</dbReference>